<reference evidence="2 3" key="1">
    <citation type="journal article" date="2015" name="Sci. Rep.">
        <title>The power of single molecule real-time sequencing technology in the de novo assembly of a eukaryotic genome.</title>
        <authorList>
            <person name="Sakai H."/>
            <person name="Naito K."/>
            <person name="Ogiso-Tanaka E."/>
            <person name="Takahashi Y."/>
            <person name="Iseki K."/>
            <person name="Muto C."/>
            <person name="Satou K."/>
            <person name="Teruya K."/>
            <person name="Shiroma A."/>
            <person name="Shimoji M."/>
            <person name="Hirano T."/>
            <person name="Itoh T."/>
            <person name="Kaga A."/>
            <person name="Tomooka N."/>
        </authorList>
    </citation>
    <scope>NUCLEOTIDE SEQUENCE [LARGE SCALE GENOMIC DNA]</scope>
    <source>
        <strain evidence="3">cv. Shumari</strain>
    </source>
</reference>
<evidence type="ECO:0000313" key="2">
    <source>
        <dbReference type="EMBL" id="BAT96753.1"/>
    </source>
</evidence>
<dbReference type="EMBL" id="AP015042">
    <property type="protein sequence ID" value="BAT96753.1"/>
    <property type="molecule type" value="Genomic_DNA"/>
</dbReference>
<evidence type="ECO:0008006" key="4">
    <source>
        <dbReference type="Google" id="ProtNLM"/>
    </source>
</evidence>
<name>A0A0S3SVC4_PHAAN</name>
<feature type="chain" id="PRO_5006618648" description="Secreted protein" evidence="1">
    <location>
        <begin position="19"/>
        <end position="96"/>
    </location>
</feature>
<evidence type="ECO:0000313" key="3">
    <source>
        <dbReference type="Proteomes" id="UP000291084"/>
    </source>
</evidence>
<organism evidence="2 3">
    <name type="scientific">Vigna angularis var. angularis</name>
    <dbReference type="NCBI Taxonomy" id="157739"/>
    <lineage>
        <taxon>Eukaryota</taxon>
        <taxon>Viridiplantae</taxon>
        <taxon>Streptophyta</taxon>
        <taxon>Embryophyta</taxon>
        <taxon>Tracheophyta</taxon>
        <taxon>Spermatophyta</taxon>
        <taxon>Magnoliopsida</taxon>
        <taxon>eudicotyledons</taxon>
        <taxon>Gunneridae</taxon>
        <taxon>Pentapetalae</taxon>
        <taxon>rosids</taxon>
        <taxon>fabids</taxon>
        <taxon>Fabales</taxon>
        <taxon>Fabaceae</taxon>
        <taxon>Papilionoideae</taxon>
        <taxon>50 kb inversion clade</taxon>
        <taxon>NPAAA clade</taxon>
        <taxon>indigoferoid/millettioid clade</taxon>
        <taxon>Phaseoleae</taxon>
        <taxon>Vigna</taxon>
    </lineage>
</organism>
<protein>
    <recommendedName>
        <fullName evidence="4">Secreted protein</fullName>
    </recommendedName>
</protein>
<accession>A0A0S3SVC4</accession>
<gene>
    <name evidence="2" type="primary">Vigan.09G004400</name>
    <name evidence="2" type="ORF">VIGAN_09004400</name>
</gene>
<dbReference type="Proteomes" id="UP000291084">
    <property type="component" value="Chromosome 9"/>
</dbReference>
<dbReference type="AlphaFoldDB" id="A0A0S3SVC4"/>
<keyword evidence="3" id="KW-1185">Reference proteome</keyword>
<sequence>MLQLLDIFFLNWIKTVECEVLGAAAVPRGPLLACACRGLLSKMLESSSLSVAHVKEGEEISQWWLVIRPCVSSVLCSSKLCFADYGKLLQVACNRV</sequence>
<evidence type="ECO:0000256" key="1">
    <source>
        <dbReference type="SAM" id="SignalP"/>
    </source>
</evidence>
<keyword evidence="1" id="KW-0732">Signal</keyword>
<feature type="signal peptide" evidence="1">
    <location>
        <begin position="1"/>
        <end position="18"/>
    </location>
</feature>
<proteinExistence type="predicted"/>